<name>A0ABT4JCR3_9RHOB</name>
<evidence type="ECO:0000313" key="2">
    <source>
        <dbReference type="Proteomes" id="UP001149822"/>
    </source>
</evidence>
<keyword evidence="2" id="KW-1185">Reference proteome</keyword>
<proteinExistence type="predicted"/>
<accession>A0ABT4JCR3</accession>
<organism evidence="1 2">
    <name type="scientific">Paracoccus benzoatiresistens</name>
    <dbReference type="NCBI Taxonomy" id="2997341"/>
    <lineage>
        <taxon>Bacteria</taxon>
        <taxon>Pseudomonadati</taxon>
        <taxon>Pseudomonadota</taxon>
        <taxon>Alphaproteobacteria</taxon>
        <taxon>Rhodobacterales</taxon>
        <taxon>Paracoccaceae</taxon>
        <taxon>Paracoccus</taxon>
    </lineage>
</organism>
<dbReference type="Proteomes" id="UP001149822">
    <property type="component" value="Unassembled WGS sequence"/>
</dbReference>
<sequence>MAFVVLHLNEPGRQTSKIALAVDHIVSVREVADDAGTEIKLSDGTLINVTEPYQVIIDDLTESGLSVVGS</sequence>
<comment type="caution">
    <text evidence="1">The sequence shown here is derived from an EMBL/GenBank/DDBJ whole genome shotgun (WGS) entry which is preliminary data.</text>
</comment>
<reference evidence="1" key="1">
    <citation type="submission" date="2022-12" db="EMBL/GenBank/DDBJ databases">
        <title>Paracoccus sp. EF6 isolated from a lake water.</title>
        <authorList>
            <person name="Liu H."/>
        </authorList>
    </citation>
    <scope>NUCLEOTIDE SEQUENCE</scope>
    <source>
        <strain evidence="1">EF6</strain>
    </source>
</reference>
<gene>
    <name evidence="1" type="ORF">OU682_22705</name>
</gene>
<dbReference type="RefSeq" id="WP_268944468.1">
    <property type="nucleotide sequence ID" value="NZ_JAPTYD010000094.1"/>
</dbReference>
<dbReference type="EMBL" id="JAPTYD010000094">
    <property type="protein sequence ID" value="MCZ0964377.1"/>
    <property type="molecule type" value="Genomic_DNA"/>
</dbReference>
<evidence type="ECO:0000313" key="1">
    <source>
        <dbReference type="EMBL" id="MCZ0964377.1"/>
    </source>
</evidence>
<protein>
    <submittedName>
        <fullName evidence="1">Uncharacterized protein</fullName>
    </submittedName>
</protein>